<dbReference type="InterPro" id="IPR050198">
    <property type="entry name" value="Non-receptor_tyrosine_kinases"/>
</dbReference>
<keyword evidence="7" id="KW-0727">SH2 domain</keyword>
<reference evidence="14" key="1">
    <citation type="submission" date="2016-11" db="UniProtKB">
        <authorList>
            <consortium name="WormBaseParasite"/>
        </authorList>
    </citation>
    <scope>IDENTIFICATION</scope>
</reference>
<feature type="compositionally biased region" description="Basic and acidic residues" evidence="10">
    <location>
        <begin position="583"/>
        <end position="598"/>
    </location>
</feature>
<dbReference type="SUPFAM" id="SSF55550">
    <property type="entry name" value="SH2 domain"/>
    <property type="match status" value="1"/>
</dbReference>
<dbReference type="SMART" id="SM00219">
    <property type="entry name" value="TyrKc"/>
    <property type="match status" value="1"/>
</dbReference>
<dbReference type="Gene3D" id="1.10.510.10">
    <property type="entry name" value="Transferase(Phosphotransferase) domain 1"/>
    <property type="match status" value="1"/>
</dbReference>
<keyword evidence="1 9" id="KW-0808">Transferase</keyword>
<dbReference type="GO" id="GO:0005524">
    <property type="term" value="F:ATP binding"/>
    <property type="evidence" value="ECO:0007669"/>
    <property type="project" value="UniProtKB-UniRule"/>
</dbReference>
<dbReference type="CDD" id="cd10361">
    <property type="entry name" value="SH2_Fps_family"/>
    <property type="match status" value="1"/>
</dbReference>
<dbReference type="FunFam" id="3.30.200.20:FF:000518">
    <property type="entry name" value="Tyrosine-protein kinase"/>
    <property type="match status" value="1"/>
</dbReference>
<feature type="domain" description="SH2" evidence="11">
    <location>
        <begin position="206"/>
        <end position="303"/>
    </location>
</feature>
<evidence type="ECO:0000256" key="6">
    <source>
        <dbReference type="ARBA" id="ARBA00051245"/>
    </source>
</evidence>
<evidence type="ECO:0000256" key="10">
    <source>
        <dbReference type="SAM" id="MobiDB-lite"/>
    </source>
</evidence>
<evidence type="ECO:0000256" key="5">
    <source>
        <dbReference type="ARBA" id="ARBA00023137"/>
    </source>
</evidence>
<keyword evidence="5 9" id="KW-0829">Tyrosine-protein kinase</keyword>
<dbReference type="PANTHER" id="PTHR24418">
    <property type="entry name" value="TYROSINE-PROTEIN KINASE"/>
    <property type="match status" value="1"/>
</dbReference>
<dbReference type="Proteomes" id="UP000095287">
    <property type="component" value="Unplaced"/>
</dbReference>
<dbReference type="Pfam" id="PF00017">
    <property type="entry name" value="SH2"/>
    <property type="match status" value="1"/>
</dbReference>
<dbReference type="InterPro" id="IPR000719">
    <property type="entry name" value="Prot_kinase_dom"/>
</dbReference>
<evidence type="ECO:0000313" key="14">
    <source>
        <dbReference type="WBParaSite" id="L893_g12650.t1"/>
    </source>
</evidence>
<dbReference type="InterPro" id="IPR000980">
    <property type="entry name" value="SH2"/>
</dbReference>
<dbReference type="InterPro" id="IPR008266">
    <property type="entry name" value="Tyr_kinase_AS"/>
</dbReference>
<dbReference type="Gene3D" id="3.30.505.10">
    <property type="entry name" value="SH2 domain"/>
    <property type="match status" value="1"/>
</dbReference>
<evidence type="ECO:0000256" key="3">
    <source>
        <dbReference type="ARBA" id="ARBA00022777"/>
    </source>
</evidence>
<keyword evidence="3 9" id="KW-0418">Kinase</keyword>
<dbReference type="Gene3D" id="3.30.200.20">
    <property type="entry name" value="Phosphorylase Kinase, domain 1"/>
    <property type="match status" value="1"/>
</dbReference>
<dbReference type="PROSITE" id="PS00107">
    <property type="entry name" value="PROTEIN_KINASE_ATP"/>
    <property type="match status" value="1"/>
</dbReference>
<evidence type="ECO:0000256" key="2">
    <source>
        <dbReference type="ARBA" id="ARBA00022741"/>
    </source>
</evidence>
<dbReference type="InterPro" id="IPR020635">
    <property type="entry name" value="Tyr_kinase_cat_dom"/>
</dbReference>
<evidence type="ECO:0000256" key="4">
    <source>
        <dbReference type="ARBA" id="ARBA00022840"/>
    </source>
</evidence>
<dbReference type="GO" id="GO:0004715">
    <property type="term" value="F:non-membrane spanning protein tyrosine kinase activity"/>
    <property type="evidence" value="ECO:0007669"/>
    <property type="project" value="UniProtKB-EC"/>
</dbReference>
<dbReference type="WBParaSite" id="L893_g12650.t1">
    <property type="protein sequence ID" value="L893_g12650.t1"/>
    <property type="gene ID" value="L893_g12650"/>
</dbReference>
<evidence type="ECO:0000256" key="8">
    <source>
        <dbReference type="PROSITE-ProRule" id="PRU10141"/>
    </source>
</evidence>
<comment type="catalytic activity">
    <reaction evidence="6 9">
        <text>L-tyrosyl-[protein] + ATP = O-phospho-L-tyrosyl-[protein] + ADP + H(+)</text>
        <dbReference type="Rhea" id="RHEA:10596"/>
        <dbReference type="Rhea" id="RHEA-COMP:10136"/>
        <dbReference type="Rhea" id="RHEA-COMP:20101"/>
        <dbReference type="ChEBI" id="CHEBI:15378"/>
        <dbReference type="ChEBI" id="CHEBI:30616"/>
        <dbReference type="ChEBI" id="CHEBI:46858"/>
        <dbReference type="ChEBI" id="CHEBI:61978"/>
        <dbReference type="ChEBI" id="CHEBI:456216"/>
        <dbReference type="EC" id="2.7.10.2"/>
    </reaction>
</comment>
<dbReference type="PROSITE" id="PS50011">
    <property type="entry name" value="PROTEIN_KINASE_DOM"/>
    <property type="match status" value="1"/>
</dbReference>
<evidence type="ECO:0000256" key="7">
    <source>
        <dbReference type="PROSITE-ProRule" id="PRU00191"/>
    </source>
</evidence>
<dbReference type="InterPro" id="IPR036860">
    <property type="entry name" value="SH2_dom_sf"/>
</dbReference>
<feature type="region of interest" description="Disordered" evidence="10">
    <location>
        <begin position="583"/>
        <end position="634"/>
    </location>
</feature>
<dbReference type="PRINTS" id="PR00109">
    <property type="entry name" value="TYRKINASE"/>
</dbReference>
<feature type="binding site" evidence="8">
    <location>
        <position position="346"/>
    </location>
    <ligand>
        <name>ATP</name>
        <dbReference type="ChEBI" id="CHEBI:30616"/>
    </ligand>
</feature>
<evidence type="ECO:0000259" key="11">
    <source>
        <dbReference type="PROSITE" id="PS50001"/>
    </source>
</evidence>
<keyword evidence="4 8" id="KW-0067">ATP-binding</keyword>
<dbReference type="CDD" id="cd00192">
    <property type="entry name" value="PTKc"/>
    <property type="match status" value="1"/>
</dbReference>
<sequence length="634" mass="70958">MLLQGFTLLSSSSRGQYIVQISARPDRSPEWLEKVCIRVHRQSLICVSVCRNLSPHFLCSHLDCRPLQVQPPGHFVESSPFESVSMQFPSLLPNFFPLPGMDQQQSQLPGQHDSDYALNQSQTPPGQARPAAESDGEGHLGGRENGSNSPVPGAPEPPQEGNTNSPHGSESPLPPETGHSQSPAPSDGATPPRTSSTPDPIEEQEFYHGLLPREDVCAMLVNRGDFLVRTTEISSGSNRQYCLSVMWDNLHHFLMQATSTGQFTLEAYLPGAPEFPTVNELVLVHRKTHRVFSPHKIVLLNPIYRQEWELRHEQIDLQKKLGEGAFGEVYSGELQLNNAKAQVAIKQMKCGVLTKQKIEELMKEARLMRPLHHPNVVRFYGVAADMEPLLIIMELVPGGALDSYLTKKNTAISVDERLNMSLDAALGIEYIHSKGIIHRDIAARNCLYGNHCLKISDFGLSRKTEVVQMDSSERAPVRWLAPEVFITQRYRATADVWAFGVLIWEIFTNAAEPYRGWKGPQIREQVINHNFRLPFPEWVPNGVASMILNKVWVIDPIDRISSGTAAREMEKLCPNRKEAFKAKSRETCKKSKSKEGRRAGMSREALNLGELPKKKSSNEGNMTSKKTAIQKFKN</sequence>
<name>A0A1I7Y4Q2_9BILA</name>
<evidence type="ECO:0000256" key="1">
    <source>
        <dbReference type="ARBA" id="ARBA00022679"/>
    </source>
</evidence>
<evidence type="ECO:0000256" key="9">
    <source>
        <dbReference type="RuleBase" id="RU362096"/>
    </source>
</evidence>
<dbReference type="EC" id="2.7.10.2" evidence="9"/>
<evidence type="ECO:0000313" key="13">
    <source>
        <dbReference type="Proteomes" id="UP000095287"/>
    </source>
</evidence>
<keyword evidence="13" id="KW-1185">Reference proteome</keyword>
<dbReference type="InterPro" id="IPR035849">
    <property type="entry name" value="Fes/Fps/Fer_SH2"/>
</dbReference>
<dbReference type="PROSITE" id="PS50001">
    <property type="entry name" value="SH2"/>
    <property type="match status" value="1"/>
</dbReference>
<keyword evidence="2 8" id="KW-0547">Nucleotide-binding</keyword>
<protein>
    <recommendedName>
        <fullName evidence="9">Tyrosine-protein kinase</fullName>
        <ecNumber evidence="9">2.7.10.2</ecNumber>
    </recommendedName>
</protein>
<dbReference type="SUPFAM" id="SSF56112">
    <property type="entry name" value="Protein kinase-like (PK-like)"/>
    <property type="match status" value="1"/>
</dbReference>
<dbReference type="InterPro" id="IPR011009">
    <property type="entry name" value="Kinase-like_dom_sf"/>
</dbReference>
<dbReference type="InterPro" id="IPR001245">
    <property type="entry name" value="Ser-Thr/Tyr_kinase_cat_dom"/>
</dbReference>
<dbReference type="PROSITE" id="PS00109">
    <property type="entry name" value="PROTEIN_KINASE_TYR"/>
    <property type="match status" value="1"/>
</dbReference>
<dbReference type="Pfam" id="PF07714">
    <property type="entry name" value="PK_Tyr_Ser-Thr"/>
    <property type="match status" value="1"/>
</dbReference>
<feature type="domain" description="Protein kinase" evidence="12">
    <location>
        <begin position="315"/>
        <end position="572"/>
    </location>
</feature>
<proteinExistence type="inferred from homology"/>
<dbReference type="InterPro" id="IPR017441">
    <property type="entry name" value="Protein_kinase_ATP_BS"/>
</dbReference>
<organism evidence="13 14">
    <name type="scientific">Steinernema glaseri</name>
    <dbReference type="NCBI Taxonomy" id="37863"/>
    <lineage>
        <taxon>Eukaryota</taxon>
        <taxon>Metazoa</taxon>
        <taxon>Ecdysozoa</taxon>
        <taxon>Nematoda</taxon>
        <taxon>Chromadorea</taxon>
        <taxon>Rhabditida</taxon>
        <taxon>Tylenchina</taxon>
        <taxon>Panagrolaimomorpha</taxon>
        <taxon>Strongyloidoidea</taxon>
        <taxon>Steinernematidae</taxon>
        <taxon>Steinernema</taxon>
    </lineage>
</organism>
<feature type="compositionally biased region" description="Polar residues" evidence="10">
    <location>
        <begin position="618"/>
        <end position="627"/>
    </location>
</feature>
<dbReference type="SMART" id="SM00252">
    <property type="entry name" value="SH2"/>
    <property type="match status" value="1"/>
</dbReference>
<dbReference type="AlphaFoldDB" id="A0A1I7Y4Q2"/>
<comment type="similarity">
    <text evidence="9">Belongs to the protein kinase superfamily. Tyr protein kinase family.</text>
</comment>
<evidence type="ECO:0000259" key="12">
    <source>
        <dbReference type="PROSITE" id="PS50011"/>
    </source>
</evidence>
<accession>A0A1I7Y4Q2</accession>
<feature type="region of interest" description="Disordered" evidence="10">
    <location>
        <begin position="95"/>
        <end position="201"/>
    </location>
</feature>